<name>A0A1V9X8X5_9ACAR</name>
<reference evidence="2 3" key="1">
    <citation type="journal article" date="2017" name="Gigascience">
        <title>Draft genome of the honey bee ectoparasitic mite, Tropilaelaps mercedesae, is shaped by the parasitic life history.</title>
        <authorList>
            <person name="Dong X."/>
            <person name="Armstrong S.D."/>
            <person name="Xia D."/>
            <person name="Makepeace B.L."/>
            <person name="Darby A.C."/>
            <person name="Kadowaki T."/>
        </authorList>
    </citation>
    <scope>NUCLEOTIDE SEQUENCE [LARGE SCALE GENOMIC DNA]</scope>
    <source>
        <strain evidence="2">Wuxi-XJTLU</strain>
    </source>
</reference>
<accession>A0A1V9X8X5</accession>
<dbReference type="EMBL" id="MNPL01019594">
    <property type="protein sequence ID" value="OQR69856.1"/>
    <property type="molecule type" value="Genomic_DNA"/>
</dbReference>
<protein>
    <recommendedName>
        <fullName evidence="4">Secreted protein</fullName>
    </recommendedName>
</protein>
<evidence type="ECO:0008006" key="4">
    <source>
        <dbReference type="Google" id="ProtNLM"/>
    </source>
</evidence>
<dbReference type="InParanoid" id="A0A1V9X8X5"/>
<sequence length="97" mass="10336">MIVVLLLFAALAFKDCQAVDANSAVDALKYCAKDVGIKDDVVSKLESAIRNILQGGDQDASKFQDSMKQQANQVMNASGVGNKVADLTDCIADKLKD</sequence>
<feature type="signal peptide" evidence="1">
    <location>
        <begin position="1"/>
        <end position="18"/>
    </location>
</feature>
<organism evidence="2 3">
    <name type="scientific">Tropilaelaps mercedesae</name>
    <dbReference type="NCBI Taxonomy" id="418985"/>
    <lineage>
        <taxon>Eukaryota</taxon>
        <taxon>Metazoa</taxon>
        <taxon>Ecdysozoa</taxon>
        <taxon>Arthropoda</taxon>
        <taxon>Chelicerata</taxon>
        <taxon>Arachnida</taxon>
        <taxon>Acari</taxon>
        <taxon>Parasitiformes</taxon>
        <taxon>Mesostigmata</taxon>
        <taxon>Gamasina</taxon>
        <taxon>Dermanyssoidea</taxon>
        <taxon>Laelapidae</taxon>
        <taxon>Tropilaelaps</taxon>
    </lineage>
</organism>
<gene>
    <name evidence="2" type="ORF">BIW11_12011</name>
</gene>
<comment type="caution">
    <text evidence="2">The sequence shown here is derived from an EMBL/GenBank/DDBJ whole genome shotgun (WGS) entry which is preliminary data.</text>
</comment>
<keyword evidence="3" id="KW-1185">Reference proteome</keyword>
<evidence type="ECO:0000313" key="2">
    <source>
        <dbReference type="EMBL" id="OQR69856.1"/>
    </source>
</evidence>
<proteinExistence type="predicted"/>
<dbReference type="Proteomes" id="UP000192247">
    <property type="component" value="Unassembled WGS sequence"/>
</dbReference>
<keyword evidence="1" id="KW-0732">Signal</keyword>
<dbReference type="AlphaFoldDB" id="A0A1V9X8X5"/>
<evidence type="ECO:0000256" key="1">
    <source>
        <dbReference type="SAM" id="SignalP"/>
    </source>
</evidence>
<feature type="chain" id="PRO_5013388788" description="Secreted protein" evidence="1">
    <location>
        <begin position="19"/>
        <end position="97"/>
    </location>
</feature>
<evidence type="ECO:0000313" key="3">
    <source>
        <dbReference type="Proteomes" id="UP000192247"/>
    </source>
</evidence>